<evidence type="ECO:0000259" key="6">
    <source>
        <dbReference type="PROSITE" id="PS50850"/>
    </source>
</evidence>
<evidence type="ECO:0000256" key="1">
    <source>
        <dbReference type="ARBA" id="ARBA00004141"/>
    </source>
</evidence>
<feature type="transmembrane region" description="Helical" evidence="5">
    <location>
        <begin position="173"/>
        <end position="195"/>
    </location>
</feature>
<name>A0A423PPU0_9GAMM</name>
<feature type="transmembrane region" description="Helical" evidence="5">
    <location>
        <begin position="113"/>
        <end position="133"/>
    </location>
</feature>
<dbReference type="InterPro" id="IPR036259">
    <property type="entry name" value="MFS_trans_sf"/>
</dbReference>
<dbReference type="InterPro" id="IPR020846">
    <property type="entry name" value="MFS_dom"/>
</dbReference>
<evidence type="ECO:0000313" key="7">
    <source>
        <dbReference type="EMBL" id="ROO27610.1"/>
    </source>
</evidence>
<dbReference type="PANTHER" id="PTHR23508:SF10">
    <property type="entry name" value="CARBOXYLIC ACID TRANSPORTER PROTEIN HOMOLOG"/>
    <property type="match status" value="1"/>
</dbReference>
<evidence type="ECO:0000256" key="4">
    <source>
        <dbReference type="ARBA" id="ARBA00023136"/>
    </source>
</evidence>
<comment type="caution">
    <text evidence="7">The sequence shown here is derived from an EMBL/GenBank/DDBJ whole genome shotgun (WGS) entry which is preliminary data.</text>
</comment>
<accession>A0A423PPU0</accession>
<feature type="transmembrane region" description="Helical" evidence="5">
    <location>
        <begin position="406"/>
        <end position="427"/>
    </location>
</feature>
<feature type="transmembrane region" description="Helical" evidence="5">
    <location>
        <begin position="377"/>
        <end position="400"/>
    </location>
</feature>
<reference evidence="7 8" key="1">
    <citation type="submission" date="2013-10" db="EMBL/GenBank/DDBJ databases">
        <title>Salinisphaera orenii MK-B5 Genome Sequencing.</title>
        <authorList>
            <person name="Lai Q."/>
            <person name="Li C."/>
            <person name="Shao Z."/>
        </authorList>
    </citation>
    <scope>NUCLEOTIDE SEQUENCE [LARGE SCALE GENOMIC DNA]</scope>
    <source>
        <strain evidence="7 8">MK-B5</strain>
    </source>
</reference>
<dbReference type="PROSITE" id="PS50850">
    <property type="entry name" value="MFS"/>
    <property type="match status" value="1"/>
</dbReference>
<sequence length="436" mass="45226">MATTPDQIVSRSKLTSFQIVAIAITVGLNGLDGFDVLSISFAAPGIAAEWGINRAALGFVLAVELMGMAAGSIMLGGVTDKIGRRPMILGCLVVMSVGMLLATMATGVTTLSIWRLLTGLGIGGMLAATNAAVAEHSNDKNRNLAVSLMAIGYPIGAVLGGSVAAWLLQFYSWRAVFLLGGCVSLLFIPIVWFRLPETVAFLCQRQPKGALERVNKTLKRMGHATADALPPPRKEELKGATSDLFSPALIATTVIVTLAYFTHIATFYFILKWVPKIVVDMGFAASSAAGVLVWANVGGAIGGALLGLLTRRFPVRILTIGVLLVSFVMVSVFGSGHTTLTGLALVAASAGFFTNAGVVGLYAIFAEAFPTHVRASGTGFAIGIGRGGASLSPIVAGFLFEGGFGLQGVAILMASGSLLAAAALFFLKTQREPTTT</sequence>
<comment type="subcellular location">
    <subcellularLocation>
        <location evidence="1">Membrane</location>
        <topology evidence="1">Multi-pass membrane protein</topology>
    </subcellularLocation>
</comment>
<dbReference type="GO" id="GO:0046943">
    <property type="term" value="F:carboxylic acid transmembrane transporter activity"/>
    <property type="evidence" value="ECO:0007669"/>
    <property type="project" value="TreeGrafter"/>
</dbReference>
<gene>
    <name evidence="7" type="ORF">SAOR_07060</name>
</gene>
<feature type="transmembrane region" description="Helical" evidence="5">
    <location>
        <begin position="340"/>
        <end position="365"/>
    </location>
</feature>
<dbReference type="PANTHER" id="PTHR23508">
    <property type="entry name" value="CARBOXYLIC ACID TRANSPORTER PROTEIN HOMOLOG"/>
    <property type="match status" value="1"/>
</dbReference>
<feature type="transmembrane region" description="Helical" evidence="5">
    <location>
        <begin position="145"/>
        <end position="167"/>
    </location>
</feature>
<feature type="transmembrane region" description="Helical" evidence="5">
    <location>
        <begin position="244"/>
        <end position="271"/>
    </location>
</feature>
<evidence type="ECO:0000256" key="2">
    <source>
        <dbReference type="ARBA" id="ARBA00022692"/>
    </source>
</evidence>
<organism evidence="7 8">
    <name type="scientific">Salinisphaera orenii MK-B5</name>
    <dbReference type="NCBI Taxonomy" id="856730"/>
    <lineage>
        <taxon>Bacteria</taxon>
        <taxon>Pseudomonadati</taxon>
        <taxon>Pseudomonadota</taxon>
        <taxon>Gammaproteobacteria</taxon>
        <taxon>Salinisphaerales</taxon>
        <taxon>Salinisphaeraceae</taxon>
        <taxon>Salinisphaera</taxon>
    </lineage>
</organism>
<proteinExistence type="predicted"/>
<feature type="transmembrane region" description="Helical" evidence="5">
    <location>
        <begin position="315"/>
        <end position="334"/>
    </location>
</feature>
<dbReference type="Proteomes" id="UP000283993">
    <property type="component" value="Unassembled WGS sequence"/>
</dbReference>
<feature type="transmembrane region" description="Helical" evidence="5">
    <location>
        <begin position="20"/>
        <end position="43"/>
    </location>
</feature>
<dbReference type="InterPro" id="IPR011701">
    <property type="entry name" value="MFS"/>
</dbReference>
<evidence type="ECO:0000256" key="5">
    <source>
        <dbReference type="SAM" id="Phobius"/>
    </source>
</evidence>
<feature type="transmembrane region" description="Helical" evidence="5">
    <location>
        <begin position="87"/>
        <end position="107"/>
    </location>
</feature>
<feature type="domain" description="Major facilitator superfamily (MFS) profile" evidence="6">
    <location>
        <begin position="21"/>
        <end position="432"/>
    </location>
</feature>
<dbReference type="RefSeq" id="WP_123630803.1">
    <property type="nucleotide sequence ID" value="NZ_AYKH01000012.1"/>
</dbReference>
<protein>
    <submittedName>
        <fullName evidence="7">MFS transporter</fullName>
    </submittedName>
</protein>
<dbReference type="GO" id="GO:0005886">
    <property type="term" value="C:plasma membrane"/>
    <property type="evidence" value="ECO:0007669"/>
    <property type="project" value="TreeGrafter"/>
</dbReference>
<dbReference type="AlphaFoldDB" id="A0A423PPU0"/>
<keyword evidence="8" id="KW-1185">Reference proteome</keyword>
<keyword evidence="3 5" id="KW-1133">Transmembrane helix</keyword>
<evidence type="ECO:0000256" key="3">
    <source>
        <dbReference type="ARBA" id="ARBA00022989"/>
    </source>
</evidence>
<keyword evidence="4 5" id="KW-0472">Membrane</keyword>
<dbReference type="Pfam" id="PF07690">
    <property type="entry name" value="MFS_1"/>
    <property type="match status" value="1"/>
</dbReference>
<dbReference type="Gene3D" id="1.20.1250.20">
    <property type="entry name" value="MFS general substrate transporter like domains"/>
    <property type="match status" value="1"/>
</dbReference>
<keyword evidence="2 5" id="KW-0812">Transmembrane</keyword>
<evidence type="ECO:0000313" key="8">
    <source>
        <dbReference type="Proteomes" id="UP000283993"/>
    </source>
</evidence>
<dbReference type="SUPFAM" id="SSF103473">
    <property type="entry name" value="MFS general substrate transporter"/>
    <property type="match status" value="1"/>
</dbReference>
<feature type="transmembrane region" description="Helical" evidence="5">
    <location>
        <begin position="283"/>
        <end position="308"/>
    </location>
</feature>
<dbReference type="EMBL" id="AYKH01000012">
    <property type="protein sequence ID" value="ROO27610.1"/>
    <property type="molecule type" value="Genomic_DNA"/>
</dbReference>
<feature type="transmembrane region" description="Helical" evidence="5">
    <location>
        <begin position="55"/>
        <end position="75"/>
    </location>
</feature>